<organism evidence="1 2">
    <name type="scientific">Leucogyrophana mollusca</name>
    <dbReference type="NCBI Taxonomy" id="85980"/>
    <lineage>
        <taxon>Eukaryota</taxon>
        <taxon>Fungi</taxon>
        <taxon>Dikarya</taxon>
        <taxon>Basidiomycota</taxon>
        <taxon>Agaricomycotina</taxon>
        <taxon>Agaricomycetes</taxon>
        <taxon>Agaricomycetidae</taxon>
        <taxon>Boletales</taxon>
        <taxon>Boletales incertae sedis</taxon>
        <taxon>Leucogyrophana</taxon>
    </lineage>
</organism>
<reference evidence="1" key="1">
    <citation type="journal article" date="2021" name="New Phytol.">
        <title>Evolutionary innovations through gain and loss of genes in the ectomycorrhizal Boletales.</title>
        <authorList>
            <person name="Wu G."/>
            <person name="Miyauchi S."/>
            <person name="Morin E."/>
            <person name="Kuo A."/>
            <person name="Drula E."/>
            <person name="Varga T."/>
            <person name="Kohler A."/>
            <person name="Feng B."/>
            <person name="Cao Y."/>
            <person name="Lipzen A."/>
            <person name="Daum C."/>
            <person name="Hundley H."/>
            <person name="Pangilinan J."/>
            <person name="Johnson J."/>
            <person name="Barry K."/>
            <person name="LaButti K."/>
            <person name="Ng V."/>
            <person name="Ahrendt S."/>
            <person name="Min B."/>
            <person name="Choi I.G."/>
            <person name="Park H."/>
            <person name="Plett J.M."/>
            <person name="Magnuson J."/>
            <person name="Spatafora J.W."/>
            <person name="Nagy L.G."/>
            <person name="Henrissat B."/>
            <person name="Grigoriev I.V."/>
            <person name="Yang Z.L."/>
            <person name="Xu J."/>
            <person name="Martin F.M."/>
        </authorList>
    </citation>
    <scope>NUCLEOTIDE SEQUENCE</scope>
    <source>
        <strain evidence="1">KUC20120723A-06</strain>
    </source>
</reference>
<sequence length="638" mass="69626">MPGTESPFPIDLKKYKKLSLDPTKPQLTSEQKSTLQHNIQLLRDAIVLFTATGAARGVSGHTGGAYDTVPEVCILLSLFEGSEKFLPIIFDEAGHRVATQYLLSALEGSLPAEHLLHYREANSKLPGHPELGLTPGVKFSSGRLGHMWPLVNGVAMANRDKTVFCLGSDGSQQEGNDAEAARLAVAQNLNIKLLIDDNDVTIAGHPSQYLKGYDLTKTLEGHGLKVYTVQGEDIDALWGAIASIVTYDGPAAVIAKRLMAPGVEDIEGSTHGHDVIPVKAAIKYLSSRGYPESVASDILLNIKPASVPYLYIGSTKEIGANRVVFGEAVNLVLDRLSKEEAAKKVMVIDSDLEGSTGLKVIHQKHPEVFVPSGIMERGNFSAAAGFGFDEGKFGVFSTFSAFLEMVVSEITMARLNNCNVLSHFSHSGVDEMADNTCHFGINSFFADNGLSDVQSWLYFPADPAQMIAIVQRVFFERGLRFIFSTRSKVPYILKEDGKTRFFEGDYEFVPGKDETIVEGKAGYVVSFGEMLYRSWDAVLRCRQEGLDVGLINKPTLNLVDEKTIMKIGSSPFVLVVESLNQKTGLGSKFGTWLLERQLTPKYGYIGTTKEGCGGLSEQIPHQNLDPQAIILKIKQLSQ</sequence>
<dbReference type="EMBL" id="MU266357">
    <property type="protein sequence ID" value="KAH7928106.1"/>
    <property type="molecule type" value="Genomic_DNA"/>
</dbReference>
<protein>
    <submittedName>
        <fullName evidence="1">Thiamine diphosphate-binding protein</fullName>
    </submittedName>
</protein>
<keyword evidence="2" id="KW-1185">Reference proteome</keyword>
<name>A0ACB8BRE6_9AGAM</name>
<gene>
    <name evidence="1" type="ORF">BV22DRAFT_1031104</name>
</gene>
<evidence type="ECO:0000313" key="2">
    <source>
        <dbReference type="Proteomes" id="UP000790709"/>
    </source>
</evidence>
<comment type="caution">
    <text evidence="1">The sequence shown here is derived from an EMBL/GenBank/DDBJ whole genome shotgun (WGS) entry which is preliminary data.</text>
</comment>
<dbReference type="Proteomes" id="UP000790709">
    <property type="component" value="Unassembled WGS sequence"/>
</dbReference>
<accession>A0ACB8BRE6</accession>
<evidence type="ECO:0000313" key="1">
    <source>
        <dbReference type="EMBL" id="KAH7928106.1"/>
    </source>
</evidence>
<proteinExistence type="predicted"/>